<accession>A0ABM8DWT8</accession>
<name>A0ABM8DWT8_9MICO</name>
<evidence type="ECO:0000313" key="1">
    <source>
        <dbReference type="EMBL" id="BDV30138.1"/>
    </source>
</evidence>
<evidence type="ECO:0000313" key="2">
    <source>
        <dbReference type="Proteomes" id="UP001317779"/>
    </source>
</evidence>
<protein>
    <submittedName>
        <fullName evidence="1">Uncharacterized protein</fullName>
    </submittedName>
</protein>
<reference evidence="1 2" key="1">
    <citation type="submission" date="2022-12" db="EMBL/GenBank/DDBJ databases">
        <title>Microbacterium terricola strain KV-448 chromosome, complete genome.</title>
        <authorList>
            <person name="Oshima T."/>
            <person name="Moriya T."/>
            <person name="Bessho Y."/>
        </authorList>
    </citation>
    <scope>NUCLEOTIDE SEQUENCE [LARGE SCALE GENOMIC DNA]</scope>
    <source>
        <strain evidence="1 2">KV-448</strain>
    </source>
</reference>
<dbReference type="Proteomes" id="UP001317779">
    <property type="component" value="Chromosome"/>
</dbReference>
<dbReference type="EMBL" id="AP027141">
    <property type="protein sequence ID" value="BDV30138.1"/>
    <property type="molecule type" value="Genomic_DNA"/>
</dbReference>
<gene>
    <name evidence="1" type="ORF">Microterr_07980</name>
</gene>
<proteinExistence type="predicted"/>
<organism evidence="1 2">
    <name type="scientific">Microbacterium terricola</name>
    <dbReference type="NCBI Taxonomy" id="344163"/>
    <lineage>
        <taxon>Bacteria</taxon>
        <taxon>Bacillati</taxon>
        <taxon>Actinomycetota</taxon>
        <taxon>Actinomycetes</taxon>
        <taxon>Micrococcales</taxon>
        <taxon>Microbacteriaceae</taxon>
        <taxon>Microbacterium</taxon>
    </lineage>
</organism>
<sequence length="163" mass="17323">MDDLTFVAEGETRTVDFDDVDGVLAVFEELTGTMPEGYEPEDPDGYVFDDTRYDWAGVTVTVWGAGTESESIASIRVVAPTVGGVPVRTPEGITVGSSREDALAAGADDPFDDPEYLQIGRQEVPDTESLVNPGEVGILFIVLQMEADAVAAISTPGNDFSDL</sequence>
<keyword evidence="2" id="KW-1185">Reference proteome</keyword>